<dbReference type="EMBL" id="HQ113105">
    <property type="protein sequence ID" value="AEA07029.1"/>
    <property type="molecule type" value="Genomic_DNA"/>
</dbReference>
<evidence type="ECO:0008006" key="3">
    <source>
        <dbReference type="Google" id="ProtNLM"/>
    </source>
</evidence>
<dbReference type="RefSeq" id="YP_004347141.1">
    <property type="nucleotide sequence ID" value="NC_015326.1"/>
</dbReference>
<evidence type="ECO:0000313" key="2">
    <source>
        <dbReference type="Proteomes" id="UP000203366"/>
    </source>
</evidence>
<evidence type="ECO:0000313" key="1">
    <source>
        <dbReference type="EMBL" id="AEA07029.1"/>
    </source>
</evidence>
<dbReference type="KEGG" id="vg:10399761"/>
<gene>
    <name evidence="1" type="ORF">LAU_0178</name>
</gene>
<accession>F2WLA6</accession>
<sequence length="185" mass="21761">MIEARETCPFFQLFSKTNISQFQWTFYCIMEATKTTQLHKEGEKTFEHPRTFSIGPNKGKTYTEKITKSIKLSYHVVEGTDIRHGLYESRKETKTETKVSSLSGELTDKTHVYRRDIRKMYIHGRKHGEFVQLNLCLNQRSKEMVVVSLLTSNYRDGFEHGIRRLFSPSGKVLREWKFENGKLIQ</sequence>
<name>F2WLA6_9VIRU</name>
<dbReference type="OrthoDB" id="20151at10239"/>
<dbReference type="GeneID" id="10399761"/>
<keyword evidence="2" id="KW-1185">Reference proteome</keyword>
<reference evidence="1 2" key="1">
    <citation type="journal article" date="2011" name="Environ. Microbiol.">
        <title>Lausannevirus, a giant amoebal virus encoding histone doublets.</title>
        <authorList>
            <person name="Thomas V."/>
            <person name="Bertelli C."/>
            <person name="Collyn F."/>
            <person name="Casson N."/>
            <person name="Telenti A."/>
            <person name="Goesmann A."/>
            <person name="Croxatto A."/>
            <person name="Greub G."/>
        </authorList>
    </citation>
    <scope>NUCLEOTIDE SEQUENCE [LARGE SCALE GENOMIC DNA]</scope>
    <source>
        <strain evidence="1">7715</strain>
    </source>
</reference>
<organism evidence="1 2">
    <name type="scientific">Lausannevirus</name>
    <dbReference type="NCBI Taxonomy" id="999883"/>
    <lineage>
        <taxon>Viruses</taxon>
        <taxon>Varidnaviria</taxon>
        <taxon>Bamfordvirae</taxon>
        <taxon>Nucleocytoviricota</taxon>
        <taxon>Megaviricetes</taxon>
        <taxon>Pimascovirales</taxon>
        <taxon>Pimascovirales incertae sedis</taxon>
        <taxon>Marseilleviridae</taxon>
        <taxon>Losannavirus</taxon>
        <taxon>Losannavirus lausannense</taxon>
    </lineage>
</organism>
<proteinExistence type="predicted"/>
<protein>
    <recommendedName>
        <fullName evidence="3">MORN repeat-containing protein</fullName>
    </recommendedName>
</protein>
<dbReference type="Proteomes" id="UP000203366">
    <property type="component" value="Segment"/>
</dbReference>